<dbReference type="Proteomes" id="UP000762676">
    <property type="component" value="Unassembled WGS sequence"/>
</dbReference>
<keyword evidence="2" id="KW-1185">Reference proteome</keyword>
<comment type="caution">
    <text evidence="1">The sequence shown here is derived from an EMBL/GenBank/DDBJ whole genome shotgun (WGS) entry which is preliminary data.</text>
</comment>
<organism evidence="1 2">
    <name type="scientific">Elysia marginata</name>
    <dbReference type="NCBI Taxonomy" id="1093978"/>
    <lineage>
        <taxon>Eukaryota</taxon>
        <taxon>Metazoa</taxon>
        <taxon>Spiralia</taxon>
        <taxon>Lophotrochozoa</taxon>
        <taxon>Mollusca</taxon>
        <taxon>Gastropoda</taxon>
        <taxon>Heterobranchia</taxon>
        <taxon>Euthyneura</taxon>
        <taxon>Panpulmonata</taxon>
        <taxon>Sacoglossa</taxon>
        <taxon>Placobranchoidea</taxon>
        <taxon>Plakobranchidae</taxon>
        <taxon>Elysia</taxon>
    </lineage>
</organism>
<evidence type="ECO:0000313" key="2">
    <source>
        <dbReference type="Proteomes" id="UP000762676"/>
    </source>
</evidence>
<dbReference type="AlphaFoldDB" id="A0AAV4HQW9"/>
<name>A0AAV4HQW9_9GAST</name>
<accession>A0AAV4HQW9</accession>
<dbReference type="EMBL" id="BMAT01002142">
    <property type="protein sequence ID" value="GFS00105.1"/>
    <property type="molecule type" value="Genomic_DNA"/>
</dbReference>
<sequence>MQGSQRFVETKQTTNINSDCWRGRMFRRYEGWGTPRKRCRGQTKCSISHLVYTADTAFRTPRKRCRGQTKCSISHLVYTADTALETPRKRCRVDKPNAVSLICLTLQILLFVCPGKNVSLEEWQIDKQEDECKLQKEGPAAAV</sequence>
<reference evidence="1 2" key="1">
    <citation type="journal article" date="2021" name="Elife">
        <title>Chloroplast acquisition without the gene transfer in kleptoplastic sea slugs, Plakobranchus ocellatus.</title>
        <authorList>
            <person name="Maeda T."/>
            <person name="Takahashi S."/>
            <person name="Yoshida T."/>
            <person name="Shimamura S."/>
            <person name="Takaki Y."/>
            <person name="Nagai Y."/>
            <person name="Toyoda A."/>
            <person name="Suzuki Y."/>
            <person name="Arimoto A."/>
            <person name="Ishii H."/>
            <person name="Satoh N."/>
            <person name="Nishiyama T."/>
            <person name="Hasebe M."/>
            <person name="Maruyama T."/>
            <person name="Minagawa J."/>
            <person name="Obokata J."/>
            <person name="Shigenobu S."/>
        </authorList>
    </citation>
    <scope>NUCLEOTIDE SEQUENCE [LARGE SCALE GENOMIC DNA]</scope>
</reference>
<proteinExistence type="predicted"/>
<gene>
    <name evidence="1" type="ORF">ElyMa_001063700</name>
</gene>
<protein>
    <submittedName>
        <fullName evidence="1">Uncharacterized protein</fullName>
    </submittedName>
</protein>
<evidence type="ECO:0000313" key="1">
    <source>
        <dbReference type="EMBL" id="GFS00105.1"/>
    </source>
</evidence>